<reference evidence="3" key="1">
    <citation type="submission" date="2020-02" db="EMBL/GenBank/DDBJ databases">
        <title>Streptomyces sp. ASO4wet.</title>
        <authorList>
            <person name="Risdian C."/>
            <person name="Landwehr W."/>
            <person name="Schupp P."/>
            <person name="Wink J."/>
        </authorList>
    </citation>
    <scope>NUCLEOTIDE SEQUENCE [LARGE SCALE GENOMIC DNA]</scope>
    <source>
        <strain evidence="3">ASO4wet</strain>
    </source>
</reference>
<dbReference type="KEGG" id="sbat:G4Z16_03995"/>
<feature type="region of interest" description="Disordered" evidence="1">
    <location>
        <begin position="252"/>
        <end position="272"/>
    </location>
</feature>
<keyword evidence="3" id="KW-1185">Reference proteome</keyword>
<dbReference type="AlphaFoldDB" id="A0A7T1T3G5"/>
<dbReference type="Proteomes" id="UP000595046">
    <property type="component" value="Chromosome"/>
</dbReference>
<dbReference type="EMBL" id="CP048882">
    <property type="protein sequence ID" value="QPP05692.1"/>
    <property type="molecule type" value="Genomic_DNA"/>
</dbReference>
<evidence type="ECO:0000313" key="2">
    <source>
        <dbReference type="EMBL" id="QPP05692.1"/>
    </source>
</evidence>
<protein>
    <submittedName>
        <fullName evidence="2">Uncharacterized protein</fullName>
    </submittedName>
</protein>
<feature type="compositionally biased region" description="Basic residues" evidence="1">
    <location>
        <begin position="260"/>
        <end position="272"/>
    </location>
</feature>
<proteinExistence type="predicted"/>
<organism evidence="2 3">
    <name type="scientific">Streptomyces bathyalis</name>
    <dbReference type="NCBI Taxonomy" id="2710756"/>
    <lineage>
        <taxon>Bacteria</taxon>
        <taxon>Bacillati</taxon>
        <taxon>Actinomycetota</taxon>
        <taxon>Actinomycetes</taxon>
        <taxon>Kitasatosporales</taxon>
        <taxon>Streptomycetaceae</taxon>
        <taxon>Streptomyces</taxon>
    </lineage>
</organism>
<name>A0A7T1T3G5_9ACTN</name>
<gene>
    <name evidence="2" type="ORF">G4Z16_03995</name>
</gene>
<evidence type="ECO:0000313" key="3">
    <source>
        <dbReference type="Proteomes" id="UP000595046"/>
    </source>
</evidence>
<evidence type="ECO:0000256" key="1">
    <source>
        <dbReference type="SAM" id="MobiDB-lite"/>
    </source>
</evidence>
<dbReference type="RefSeq" id="WP_197349208.1">
    <property type="nucleotide sequence ID" value="NZ_CP048882.1"/>
</dbReference>
<accession>A0A7T1T3G5</accession>
<sequence length="272" mass="29844">MGRWETELLHQEQVGRPVRESADLLAVLGGDRIVADGEHVARLGCDGNPKWRRGYGSRPRSGHISGDRLLVLSDSFDYHAWGHLGPALLLDPDDGRLVAELRGERAASLGGGRFVLGLEGYDVFDTWLHERDGSQSGTWRSYGHYVPDPDGTIRVVECDRRTPTSSRVVRLLKDGGIERGTRLSGGQVPPPVVLADGTLVVLDAGVLRAVGRDLDDSILAELLPVPPGETWRFRGELALSGDRLTVTVEERHAGEATGSTRRRWTLRVSRRP</sequence>